<reference evidence="1" key="1">
    <citation type="submission" date="2018-05" db="EMBL/GenBank/DDBJ databases">
        <authorList>
            <person name="Lanie J.A."/>
            <person name="Ng W.-L."/>
            <person name="Kazmierczak K.M."/>
            <person name="Andrzejewski T.M."/>
            <person name="Davidsen T.M."/>
            <person name="Wayne K.J."/>
            <person name="Tettelin H."/>
            <person name="Glass J.I."/>
            <person name="Rusch D."/>
            <person name="Podicherti R."/>
            <person name="Tsui H.-C.T."/>
            <person name="Winkler M.E."/>
        </authorList>
    </citation>
    <scope>NUCLEOTIDE SEQUENCE</scope>
</reference>
<organism evidence="1">
    <name type="scientific">marine metagenome</name>
    <dbReference type="NCBI Taxonomy" id="408172"/>
    <lineage>
        <taxon>unclassified sequences</taxon>
        <taxon>metagenomes</taxon>
        <taxon>ecological metagenomes</taxon>
    </lineage>
</organism>
<name>A0A382NVS3_9ZZZZ</name>
<gene>
    <name evidence="1" type="ORF">METZ01_LOCUS317381</name>
</gene>
<dbReference type="EMBL" id="UINC01102701">
    <property type="protein sequence ID" value="SVC64527.1"/>
    <property type="molecule type" value="Genomic_DNA"/>
</dbReference>
<accession>A0A382NVS3</accession>
<sequence length="224" mass="24528">MPYVRYNLITFDSEKRDAMMPVFIGALDKATEITGPGMLRAVRVHFDTAQGADTFGSDGNRLMLIGFYDDKQTAEAARERVKADFSTLSEFVVGEPIVREGEIIWSFDADGAPSGSQVIPGYMRHTVVGIDPSKLDAIVAYADSAVGVVKSISGLRRIRIAAVKSTPPFKSEDRMIVSTAFDSKEASDASSEQTASIWSGFAEFMAEDPERRFVAGDLIYAYNR</sequence>
<protein>
    <submittedName>
        <fullName evidence="1">Uncharacterized protein</fullName>
    </submittedName>
</protein>
<evidence type="ECO:0000313" key="1">
    <source>
        <dbReference type="EMBL" id="SVC64527.1"/>
    </source>
</evidence>
<dbReference type="AlphaFoldDB" id="A0A382NVS3"/>
<proteinExistence type="predicted"/>